<feature type="compositionally biased region" description="Basic and acidic residues" evidence="1">
    <location>
        <begin position="464"/>
        <end position="473"/>
    </location>
</feature>
<evidence type="ECO:0000313" key="3">
    <source>
        <dbReference type="Proteomes" id="UP000832041"/>
    </source>
</evidence>
<organism evidence="2 3">
    <name type="scientific">Thermobifida alba</name>
    <name type="common">Thermomonospora alba</name>
    <dbReference type="NCBI Taxonomy" id="53522"/>
    <lineage>
        <taxon>Bacteria</taxon>
        <taxon>Bacillati</taxon>
        <taxon>Actinomycetota</taxon>
        <taxon>Actinomycetes</taxon>
        <taxon>Streptosporangiales</taxon>
        <taxon>Nocardiopsidaceae</taxon>
        <taxon>Thermobifida</taxon>
    </lineage>
</organism>
<protein>
    <recommendedName>
        <fullName evidence="4">McrBC 5-methylcytosine restriction system component</fullName>
    </recommendedName>
</protein>
<evidence type="ECO:0000313" key="2">
    <source>
        <dbReference type="EMBL" id="UPT23205.1"/>
    </source>
</evidence>
<accession>A0ABY4L688</accession>
<sequence length="511" mass="56700">MTEEITLTEYQSLTISGLSPTEADQSLAQDRELRKRLRLDWLADGNLKIRATSYVGVVELDCARVRVVPKLAGDELNVLRMVDYTDRLNSLPSLDLLRSLPVEGLHLRDLVCQLLTVECENLLARGPRRDYVRREEALPAVRGRLLPDRQVLRQFGRLDRLECRFEEFDSDILDNRLCASGLAVAARTADDAGVRARARRVAADFAALSPPARLDPREVRPRLDYHRHNSHYRAAHHWALSLLGRGGFADLYSSDIGRGRVFLVDMNTLFERFITQLLREGAKNSGITAHGQYRNRRVIRDEATGRCYTEVRPDVLLTRSAGSDAWQLPVDIKYKLYADRRISQGDLYQLFLYASALSSGTTPAAACALYPTTADTPPVGLSVRHVDGSPLARIRTVAVNLPALLENLDDTAGHDLRGPRSRPVVHAAVSPPPSRTSGRDGGGTAGAVTRRILVAHSSRHRSHPHTDSSEFRRTTKGTSGELSVSDFGGHFPMVVRNLRSTEVSAVLRSGE</sequence>
<dbReference type="EMBL" id="CP051627">
    <property type="protein sequence ID" value="UPT23205.1"/>
    <property type="molecule type" value="Genomic_DNA"/>
</dbReference>
<proteinExistence type="predicted"/>
<evidence type="ECO:0000256" key="1">
    <source>
        <dbReference type="SAM" id="MobiDB-lite"/>
    </source>
</evidence>
<dbReference type="PANTHER" id="PTHR38733:SF1">
    <property type="entry name" value="TYPE IV METHYL-DIRECTED RESTRICTION ENZYME ECOKMCRBC"/>
    <property type="match status" value="1"/>
</dbReference>
<feature type="region of interest" description="Disordered" evidence="1">
    <location>
        <begin position="412"/>
        <end position="486"/>
    </location>
</feature>
<gene>
    <name evidence="2" type="ORF">FOF52_21530</name>
</gene>
<keyword evidence="3" id="KW-1185">Reference proteome</keyword>
<dbReference type="Pfam" id="PF10117">
    <property type="entry name" value="McrBC"/>
    <property type="match status" value="1"/>
</dbReference>
<dbReference type="RefSeq" id="WP_248591731.1">
    <property type="nucleotide sequence ID" value="NZ_BAABEB010000018.1"/>
</dbReference>
<name>A0ABY4L688_THEAE</name>
<dbReference type="Proteomes" id="UP000832041">
    <property type="component" value="Chromosome"/>
</dbReference>
<reference evidence="2 3" key="1">
    <citation type="submission" date="2020-04" db="EMBL/GenBank/DDBJ databases">
        <title>Thermobifida alba genome sequencing and assembly.</title>
        <authorList>
            <person name="Luzics S."/>
            <person name="Horvath B."/>
            <person name="Nagy I."/>
            <person name="Toth A."/>
            <person name="Nagy I."/>
            <person name="Kukolya J."/>
        </authorList>
    </citation>
    <scope>NUCLEOTIDE SEQUENCE [LARGE SCALE GENOMIC DNA]</scope>
    <source>
        <strain evidence="2 3">DSM 43795</strain>
    </source>
</reference>
<dbReference type="InterPro" id="IPR019292">
    <property type="entry name" value="McrC"/>
</dbReference>
<evidence type="ECO:0008006" key="4">
    <source>
        <dbReference type="Google" id="ProtNLM"/>
    </source>
</evidence>
<dbReference type="PANTHER" id="PTHR38733">
    <property type="entry name" value="PROTEIN MCRC"/>
    <property type="match status" value="1"/>
</dbReference>